<dbReference type="KEGG" id="palo:E6C60_0433"/>
<feature type="domain" description="Glycosyltransferase RgtA/B/C/D-like" evidence="9">
    <location>
        <begin position="73"/>
        <end position="211"/>
    </location>
</feature>
<keyword evidence="6 8" id="KW-1133">Transmembrane helix</keyword>
<evidence type="ECO:0000259" key="9">
    <source>
        <dbReference type="Pfam" id="PF13231"/>
    </source>
</evidence>
<dbReference type="GO" id="GO:0005886">
    <property type="term" value="C:plasma membrane"/>
    <property type="evidence" value="ECO:0007669"/>
    <property type="project" value="UniProtKB-SubCell"/>
</dbReference>
<dbReference type="InterPro" id="IPR038731">
    <property type="entry name" value="RgtA/B/C-like"/>
</dbReference>
<feature type="transmembrane region" description="Helical" evidence="8">
    <location>
        <begin position="210"/>
        <end position="231"/>
    </location>
</feature>
<feature type="transmembrane region" description="Helical" evidence="8">
    <location>
        <begin position="322"/>
        <end position="340"/>
    </location>
</feature>
<accession>A0A4P8XFJ5</accession>
<dbReference type="GO" id="GO:0016763">
    <property type="term" value="F:pentosyltransferase activity"/>
    <property type="evidence" value="ECO:0007669"/>
    <property type="project" value="TreeGrafter"/>
</dbReference>
<feature type="transmembrane region" description="Helical" evidence="8">
    <location>
        <begin position="181"/>
        <end position="203"/>
    </location>
</feature>
<keyword evidence="4" id="KW-0808">Transferase</keyword>
<evidence type="ECO:0000313" key="11">
    <source>
        <dbReference type="Proteomes" id="UP000300879"/>
    </source>
</evidence>
<feature type="transmembrane region" description="Helical" evidence="8">
    <location>
        <begin position="152"/>
        <end position="175"/>
    </location>
</feature>
<organism evidence="10 11">
    <name type="scientific">Paenibacillus algicola</name>
    <dbReference type="NCBI Taxonomy" id="2565926"/>
    <lineage>
        <taxon>Bacteria</taxon>
        <taxon>Bacillati</taxon>
        <taxon>Bacillota</taxon>
        <taxon>Bacilli</taxon>
        <taxon>Bacillales</taxon>
        <taxon>Paenibacillaceae</taxon>
        <taxon>Paenibacillus</taxon>
    </lineage>
</organism>
<evidence type="ECO:0000256" key="2">
    <source>
        <dbReference type="ARBA" id="ARBA00022475"/>
    </source>
</evidence>
<evidence type="ECO:0000256" key="7">
    <source>
        <dbReference type="ARBA" id="ARBA00023136"/>
    </source>
</evidence>
<dbReference type="EMBL" id="CP040396">
    <property type="protein sequence ID" value="QCT01156.1"/>
    <property type="molecule type" value="Genomic_DNA"/>
</dbReference>
<feature type="transmembrane region" description="Helical" evidence="8">
    <location>
        <begin position="125"/>
        <end position="145"/>
    </location>
</feature>
<feature type="transmembrane region" description="Helical" evidence="8">
    <location>
        <begin position="297"/>
        <end position="315"/>
    </location>
</feature>
<dbReference type="PANTHER" id="PTHR33908">
    <property type="entry name" value="MANNOSYLTRANSFERASE YKCB-RELATED"/>
    <property type="match status" value="1"/>
</dbReference>
<dbReference type="AlphaFoldDB" id="A0A4P8XFJ5"/>
<dbReference type="Proteomes" id="UP000300879">
    <property type="component" value="Chromosome"/>
</dbReference>
<evidence type="ECO:0000256" key="1">
    <source>
        <dbReference type="ARBA" id="ARBA00004651"/>
    </source>
</evidence>
<feature type="transmembrane region" description="Helical" evidence="8">
    <location>
        <begin position="346"/>
        <end position="366"/>
    </location>
</feature>
<evidence type="ECO:0000256" key="4">
    <source>
        <dbReference type="ARBA" id="ARBA00022679"/>
    </source>
</evidence>
<comment type="subcellular location">
    <subcellularLocation>
        <location evidence="1">Cell membrane</location>
        <topology evidence="1">Multi-pass membrane protein</topology>
    </subcellularLocation>
</comment>
<dbReference type="PANTHER" id="PTHR33908:SF11">
    <property type="entry name" value="MEMBRANE PROTEIN"/>
    <property type="match status" value="1"/>
</dbReference>
<dbReference type="InterPro" id="IPR050297">
    <property type="entry name" value="LipidA_mod_glycosyltrf_83"/>
</dbReference>
<keyword evidence="3" id="KW-0328">Glycosyltransferase</keyword>
<keyword evidence="11" id="KW-1185">Reference proteome</keyword>
<name>A0A4P8XFJ5_9BACL</name>
<keyword evidence="7 8" id="KW-0472">Membrane</keyword>
<protein>
    <recommendedName>
        <fullName evidence="9">Glycosyltransferase RgtA/B/C/D-like domain-containing protein</fullName>
    </recommendedName>
</protein>
<evidence type="ECO:0000256" key="6">
    <source>
        <dbReference type="ARBA" id="ARBA00022989"/>
    </source>
</evidence>
<gene>
    <name evidence="10" type="ORF">E6C60_0433</name>
</gene>
<keyword evidence="2" id="KW-1003">Cell membrane</keyword>
<reference evidence="10 11" key="1">
    <citation type="submission" date="2019-05" db="EMBL/GenBank/DDBJ databases">
        <authorList>
            <person name="Chen C."/>
        </authorList>
    </citation>
    <scope>NUCLEOTIDE SEQUENCE [LARGE SCALE GENOMIC DNA]</scope>
    <source>
        <strain evidence="10 11">HB172198</strain>
    </source>
</reference>
<sequence length="381" mass="42603">MFSIWSLNRLNRKVLLGLIVIVFLLSCLLVAAGDSKNPRAAVIEMEQQYMTSALLISRDGAGDGSSAVSGVMPGVPLMIFALIQLFGEEDTAFTAYRIIQCILHAVSVYLVFVLARYMFNTTTALLAAIIYALYWPAYGLARLILPDMTMQTLMLLLVCSVIAALELRQLAWYAAAGVLTAAVACFNLQALLYPGVFLILWYIYKSPMRYILWGTLLIAGGYILVLSPWWLSLPRFQKLMYLPGPWNLAPLWLEARFIEGNPLVYLFRSVFGGLSTRYAGRFADPDTRRVVQSALDFVRLVLLYAGVVGLIWSVWKYRLKRQLPVLLTLGYFIAAEAAVPSIDGTGFPYGVFILLYTAFLTNKAVIYGHKTSLLRSLERSR</sequence>
<evidence type="ECO:0000256" key="8">
    <source>
        <dbReference type="SAM" id="Phobius"/>
    </source>
</evidence>
<feature type="transmembrane region" description="Helical" evidence="8">
    <location>
        <begin position="64"/>
        <end position="86"/>
    </location>
</feature>
<proteinExistence type="predicted"/>
<evidence type="ECO:0000256" key="3">
    <source>
        <dbReference type="ARBA" id="ARBA00022676"/>
    </source>
</evidence>
<feature type="transmembrane region" description="Helical" evidence="8">
    <location>
        <begin position="98"/>
        <end position="119"/>
    </location>
</feature>
<dbReference type="OrthoDB" id="136232at2"/>
<evidence type="ECO:0000256" key="5">
    <source>
        <dbReference type="ARBA" id="ARBA00022692"/>
    </source>
</evidence>
<dbReference type="GO" id="GO:0009103">
    <property type="term" value="P:lipopolysaccharide biosynthetic process"/>
    <property type="evidence" value="ECO:0007669"/>
    <property type="project" value="UniProtKB-ARBA"/>
</dbReference>
<dbReference type="Pfam" id="PF13231">
    <property type="entry name" value="PMT_2"/>
    <property type="match status" value="1"/>
</dbReference>
<evidence type="ECO:0000313" key="10">
    <source>
        <dbReference type="EMBL" id="QCT01156.1"/>
    </source>
</evidence>
<keyword evidence="5 8" id="KW-0812">Transmembrane</keyword>